<evidence type="ECO:0000313" key="2">
    <source>
        <dbReference type="Proteomes" id="UP001610432"/>
    </source>
</evidence>
<dbReference type="EMBL" id="JBFXLQ010000014">
    <property type="protein sequence ID" value="KAL2868378.1"/>
    <property type="molecule type" value="Genomic_DNA"/>
</dbReference>
<evidence type="ECO:0000313" key="1">
    <source>
        <dbReference type="EMBL" id="KAL2868378.1"/>
    </source>
</evidence>
<dbReference type="GeneID" id="98143909"/>
<proteinExistence type="predicted"/>
<organism evidence="1 2">
    <name type="scientific">Aspergillus lucknowensis</name>
    <dbReference type="NCBI Taxonomy" id="176173"/>
    <lineage>
        <taxon>Eukaryota</taxon>
        <taxon>Fungi</taxon>
        <taxon>Dikarya</taxon>
        <taxon>Ascomycota</taxon>
        <taxon>Pezizomycotina</taxon>
        <taxon>Eurotiomycetes</taxon>
        <taxon>Eurotiomycetidae</taxon>
        <taxon>Eurotiales</taxon>
        <taxon>Aspergillaceae</taxon>
        <taxon>Aspergillus</taxon>
        <taxon>Aspergillus subgen. Nidulantes</taxon>
    </lineage>
</organism>
<name>A0ABR4LYC3_9EURO</name>
<gene>
    <name evidence="1" type="ORF">BJX67DRAFT_350647</name>
</gene>
<dbReference type="RefSeq" id="XP_070887357.1">
    <property type="nucleotide sequence ID" value="XM_071028837.1"/>
</dbReference>
<sequence>MIATLPLEIWREICLILLHDDLQPELSALSLINRACYSIAAPFYYRLLTIKFTTIETLRSITS</sequence>
<comment type="caution">
    <text evidence="1">The sequence shown here is derived from an EMBL/GenBank/DDBJ whole genome shotgun (WGS) entry which is preliminary data.</text>
</comment>
<dbReference type="Proteomes" id="UP001610432">
    <property type="component" value="Unassembled WGS sequence"/>
</dbReference>
<accession>A0ABR4LYC3</accession>
<reference evidence="1 2" key="1">
    <citation type="submission" date="2024-07" db="EMBL/GenBank/DDBJ databases">
        <title>Section-level genome sequencing and comparative genomics of Aspergillus sections Usti and Cavernicolus.</title>
        <authorList>
            <consortium name="Lawrence Berkeley National Laboratory"/>
            <person name="Nybo J.L."/>
            <person name="Vesth T.C."/>
            <person name="Theobald S."/>
            <person name="Frisvad J.C."/>
            <person name="Larsen T.O."/>
            <person name="Kjaerboelling I."/>
            <person name="Rothschild-Mancinelli K."/>
            <person name="Lyhne E.K."/>
            <person name="Kogle M.E."/>
            <person name="Barry K."/>
            <person name="Clum A."/>
            <person name="Na H."/>
            <person name="Ledsgaard L."/>
            <person name="Lin J."/>
            <person name="Lipzen A."/>
            <person name="Kuo A."/>
            <person name="Riley R."/>
            <person name="Mondo S."/>
            <person name="Labutti K."/>
            <person name="Haridas S."/>
            <person name="Pangalinan J."/>
            <person name="Salamov A.A."/>
            <person name="Simmons B.A."/>
            <person name="Magnuson J.K."/>
            <person name="Chen J."/>
            <person name="Drula E."/>
            <person name="Henrissat B."/>
            <person name="Wiebenga A."/>
            <person name="Lubbers R.J."/>
            <person name="Gomes A.C."/>
            <person name="Macurrencykelacurrency M.R."/>
            <person name="Stajich J."/>
            <person name="Grigoriev I.V."/>
            <person name="Mortensen U.H."/>
            <person name="De Vries R.P."/>
            <person name="Baker S.E."/>
            <person name="Andersen M.R."/>
        </authorList>
    </citation>
    <scope>NUCLEOTIDE SEQUENCE [LARGE SCALE GENOMIC DNA]</scope>
    <source>
        <strain evidence="1 2">CBS 449.75</strain>
    </source>
</reference>
<protein>
    <recommendedName>
        <fullName evidence="3">F-box domain-containing protein</fullName>
    </recommendedName>
</protein>
<keyword evidence="2" id="KW-1185">Reference proteome</keyword>
<evidence type="ECO:0008006" key="3">
    <source>
        <dbReference type="Google" id="ProtNLM"/>
    </source>
</evidence>